<reference evidence="3 5" key="2">
    <citation type="submission" date="2023-07" db="EMBL/GenBank/DDBJ databases">
        <title>Genomic Encyclopedia of Type Strains, Phase IV (KMG-IV): sequencing the most valuable type-strain genomes for metagenomic binning, comparative biology and taxonomic classification.</title>
        <authorList>
            <person name="Goeker M."/>
        </authorList>
    </citation>
    <scope>NUCLEOTIDE SEQUENCE [LARGE SCALE GENOMIC DNA]</scope>
    <source>
        <strain evidence="3 5">DSM 338</strain>
    </source>
</reference>
<feature type="signal peptide" evidence="1">
    <location>
        <begin position="1"/>
        <end position="20"/>
    </location>
</feature>
<dbReference type="Proteomes" id="UP001144397">
    <property type="component" value="Unassembled WGS sequence"/>
</dbReference>
<comment type="caution">
    <text evidence="2">The sequence shown here is derived from an EMBL/GenBank/DDBJ whole genome shotgun (WGS) entry which is preliminary data.</text>
</comment>
<evidence type="ECO:0000313" key="2">
    <source>
        <dbReference type="EMBL" id="GLI20859.1"/>
    </source>
</evidence>
<proteinExistence type="predicted"/>
<evidence type="ECO:0000313" key="4">
    <source>
        <dbReference type="Proteomes" id="UP001144397"/>
    </source>
</evidence>
<protein>
    <recommendedName>
        <fullName evidence="6">DUF2147 domain-containing protein</fullName>
    </recommendedName>
</protein>
<evidence type="ECO:0008006" key="6">
    <source>
        <dbReference type="Google" id="ProtNLM"/>
    </source>
</evidence>
<organism evidence="2 4">
    <name type="scientific">Xanthobacter flavus</name>
    <dbReference type="NCBI Taxonomy" id="281"/>
    <lineage>
        <taxon>Bacteria</taxon>
        <taxon>Pseudomonadati</taxon>
        <taxon>Pseudomonadota</taxon>
        <taxon>Alphaproteobacteria</taxon>
        <taxon>Hyphomicrobiales</taxon>
        <taxon>Xanthobacteraceae</taxon>
        <taxon>Xanthobacter</taxon>
    </lineage>
</organism>
<gene>
    <name evidence="3" type="ORF">GGQ86_001049</name>
    <name evidence="2" type="ORF">XFLAVUS301_05330</name>
</gene>
<dbReference type="Proteomes" id="UP001245370">
    <property type="component" value="Unassembled WGS sequence"/>
</dbReference>
<accession>A0A9W6CKC6</accession>
<dbReference type="EMBL" id="JAVDPY010000002">
    <property type="protein sequence ID" value="MDR6332585.1"/>
    <property type="molecule type" value="Genomic_DNA"/>
</dbReference>
<dbReference type="EMBL" id="BSDO01000001">
    <property type="protein sequence ID" value="GLI20859.1"/>
    <property type="molecule type" value="Genomic_DNA"/>
</dbReference>
<keyword evidence="1" id="KW-0732">Signal</keyword>
<feature type="chain" id="PRO_5040737726" description="DUF2147 domain-containing protein" evidence="1">
    <location>
        <begin position="21"/>
        <end position="140"/>
    </location>
</feature>
<dbReference type="RefSeq" id="WP_281805174.1">
    <property type="nucleotide sequence ID" value="NZ_BSDO01000001.1"/>
</dbReference>
<dbReference type="AlphaFoldDB" id="A0A9W6CKC6"/>
<name>A0A9W6CKC6_XANFL</name>
<evidence type="ECO:0000313" key="3">
    <source>
        <dbReference type="EMBL" id="MDR6332585.1"/>
    </source>
</evidence>
<reference evidence="2" key="1">
    <citation type="submission" date="2022-12" db="EMBL/GenBank/DDBJ databases">
        <title>Reference genome sequencing for broad-spectrum identification of bacterial and archaeal isolates by mass spectrometry.</title>
        <authorList>
            <person name="Sekiguchi Y."/>
            <person name="Tourlousse D.M."/>
        </authorList>
    </citation>
    <scope>NUCLEOTIDE SEQUENCE</scope>
    <source>
        <strain evidence="2">301</strain>
    </source>
</reference>
<keyword evidence="5" id="KW-1185">Reference proteome</keyword>
<evidence type="ECO:0000313" key="5">
    <source>
        <dbReference type="Proteomes" id="UP001245370"/>
    </source>
</evidence>
<sequence length="140" mass="14543">MKTIFGGALLLAAGTLTAHAADAPPVVGSWTSNGDMAAARMGKGPFFDPTKLTLYKGEKVISYRIEVQDGRAFAGVVIGTGGKEAPFAGVFQMDGKNFIFSDSFGSGFGTVDGTRIELCWADSLPDYVSAACGTFTLSAK</sequence>
<dbReference type="GeneID" id="95761330"/>
<evidence type="ECO:0000256" key="1">
    <source>
        <dbReference type="SAM" id="SignalP"/>
    </source>
</evidence>